<evidence type="ECO:0000313" key="4">
    <source>
        <dbReference type="EMBL" id="NNG36851.1"/>
    </source>
</evidence>
<evidence type="ECO:0000256" key="1">
    <source>
        <dbReference type="ARBA" id="ARBA00022833"/>
    </source>
</evidence>
<evidence type="ECO:0000313" key="5">
    <source>
        <dbReference type="Proteomes" id="UP000562984"/>
    </source>
</evidence>
<dbReference type="Pfam" id="PF02585">
    <property type="entry name" value="PIG-L"/>
    <property type="match status" value="1"/>
</dbReference>
<feature type="domain" description="Carbohydrate-binding" evidence="3">
    <location>
        <begin position="580"/>
        <end position="777"/>
    </location>
</feature>
<dbReference type="Proteomes" id="UP000562984">
    <property type="component" value="Unassembled WGS sequence"/>
</dbReference>
<dbReference type="Gene3D" id="3.40.50.10320">
    <property type="entry name" value="LmbE-like"/>
    <property type="match status" value="1"/>
</dbReference>
<keyword evidence="5" id="KW-1185">Reference proteome</keyword>
<dbReference type="InterPro" id="IPR003737">
    <property type="entry name" value="GlcNAc_PI_deacetylase-related"/>
</dbReference>
<dbReference type="InterPro" id="IPR024078">
    <property type="entry name" value="LmbE-like_dom_sf"/>
</dbReference>
<dbReference type="GO" id="GO:0004553">
    <property type="term" value="F:hydrolase activity, hydrolyzing O-glycosyl compounds"/>
    <property type="evidence" value="ECO:0007669"/>
    <property type="project" value="InterPro"/>
</dbReference>
<dbReference type="Pfam" id="PF06452">
    <property type="entry name" value="CBM9_1"/>
    <property type="match status" value="1"/>
</dbReference>
<protein>
    <recommendedName>
        <fullName evidence="3">Carbohydrate-binding domain-containing protein</fullName>
    </recommendedName>
</protein>
<dbReference type="EMBL" id="JABEND010000008">
    <property type="protein sequence ID" value="NNG36851.1"/>
    <property type="molecule type" value="Genomic_DNA"/>
</dbReference>
<dbReference type="PANTHER" id="PTHR12993:SF11">
    <property type="entry name" value="N-ACETYLGLUCOSAMINYL-PHOSPHATIDYLINOSITOL DE-N-ACETYLASE"/>
    <property type="match status" value="1"/>
</dbReference>
<dbReference type="Gene3D" id="2.60.40.1190">
    <property type="match status" value="1"/>
</dbReference>
<sequence>MAVSAVATAATAGLVVTAVLAPPAGAAPPGSGTPPDATTSIGTAKDLDVMFIGAHPDDESGQLSTFGQWNADHQLSTGVITITRGEGGGNAVGPEEGPALGLIREAEERKAVGKAGITDIFNLDKVDFYYTVSEPLTAQVWNHDDTLGKIVRVIRQTRPEVLVTMNPAPSPGQHGNHQEAGRLAIDAYRLAGDPNAYPEQIRDEGLKPFAPSRIFRAGAAGKSATGPACARGFQPEDPSQDVYGVWSGTKAPDGQTWAAIERQAQREYASQGWSGFPDPPTDPNQLGCDYLTLIDSRTPIPRPGTDAAYTNQSPLAGALLAGKGDLPLGTGLDFDIPDYRVLPGQAFEATVTLTAPRRALPRATATLVVPDGWTVSGGGSLGTVTPGRAMTRTVRITPAANAPLGSNVRIGVQVSTANGMRGWNDESVRVTAPVTATQQLLPQVIQFQQWATESNVAQLSDIVRPVLTVPSGGSRTIDVTVTNHSSTSQSGTVTPRPPTGFSMTPASAPYSSLAPGATTTVKFTVTNTDAGMPTSNQGGENGDYLYTIDTTSSGATGTTRQAFELVPTTAIEQAQQAPTVDGVVSQGEYPGQELNVGRLWEGTACSSAADCSATARVAWRDDTLYIAVTVKDDVKGTALDAADCKRHWRTDAVEIAIDPRGTSENTSTTFKAAILPWTKEGPPCYLRDADNHQGPGPETAPGMKVASTVTAPYTGYMVETAIPMSLLPSAIDPQHMGLNILPYDSDTQDKTGQTRIGWSTWGGVQGDPYRWGIATLPGYTPPADRPTTPSDPVMPTAALSSLDSPQSIEQAVRNNVALAGDPASPNARAGWAVTSAMASGSTATVTVKAASAGTVHAFIRDASGTVGSVTTAVGAGTSTVTVPLTRAPSGAATALVGWDDGQGGTVSSQIPLRVS</sequence>
<dbReference type="AlphaFoldDB" id="A0A849ACF3"/>
<reference evidence="4 5" key="1">
    <citation type="submission" date="2020-05" db="EMBL/GenBank/DDBJ databases">
        <title>Nakamurella sp. DB0629 isolated from air conditioner.</title>
        <authorList>
            <person name="Kim D.H."/>
            <person name="Kim D.-U."/>
        </authorList>
    </citation>
    <scope>NUCLEOTIDE SEQUENCE [LARGE SCALE GENOMIC DNA]</scope>
    <source>
        <strain evidence="4 5">DB0629</strain>
    </source>
</reference>
<keyword evidence="2" id="KW-0732">Signal</keyword>
<dbReference type="InterPro" id="IPR010502">
    <property type="entry name" value="Carb-bd_dom_fam9"/>
</dbReference>
<dbReference type="RefSeq" id="WP_171200536.1">
    <property type="nucleotide sequence ID" value="NZ_JABEND010000008.1"/>
</dbReference>
<keyword evidence="1" id="KW-0862">Zinc</keyword>
<proteinExistence type="predicted"/>
<feature type="chain" id="PRO_5032374341" description="Carbohydrate-binding domain-containing protein" evidence="2">
    <location>
        <begin position="27"/>
        <end position="915"/>
    </location>
</feature>
<dbReference type="SUPFAM" id="SSF102588">
    <property type="entry name" value="LmbE-like"/>
    <property type="match status" value="1"/>
</dbReference>
<dbReference type="SUPFAM" id="SSF49344">
    <property type="entry name" value="CBD9-like"/>
    <property type="match status" value="1"/>
</dbReference>
<dbReference type="GO" id="GO:0016052">
    <property type="term" value="P:carbohydrate catabolic process"/>
    <property type="evidence" value="ECO:0007669"/>
    <property type="project" value="InterPro"/>
</dbReference>
<evidence type="ECO:0000256" key="2">
    <source>
        <dbReference type="SAM" id="SignalP"/>
    </source>
</evidence>
<organism evidence="4 5">
    <name type="scientific">Nakamurella aerolata</name>
    <dbReference type="NCBI Taxonomy" id="1656892"/>
    <lineage>
        <taxon>Bacteria</taxon>
        <taxon>Bacillati</taxon>
        <taxon>Actinomycetota</taxon>
        <taxon>Actinomycetes</taxon>
        <taxon>Nakamurellales</taxon>
        <taxon>Nakamurellaceae</taxon>
        <taxon>Nakamurella</taxon>
    </lineage>
</organism>
<dbReference type="PANTHER" id="PTHR12993">
    <property type="entry name" value="N-ACETYLGLUCOSAMINYL-PHOSPHATIDYLINOSITOL DE-N-ACETYLASE-RELATED"/>
    <property type="match status" value="1"/>
</dbReference>
<dbReference type="GO" id="GO:0016811">
    <property type="term" value="F:hydrolase activity, acting on carbon-nitrogen (but not peptide) bonds, in linear amides"/>
    <property type="evidence" value="ECO:0007669"/>
    <property type="project" value="TreeGrafter"/>
</dbReference>
<accession>A0A849ACF3</accession>
<feature type="signal peptide" evidence="2">
    <location>
        <begin position="1"/>
        <end position="26"/>
    </location>
</feature>
<comment type="caution">
    <text evidence="4">The sequence shown here is derived from an EMBL/GenBank/DDBJ whole genome shotgun (WGS) entry which is preliminary data.</text>
</comment>
<dbReference type="GO" id="GO:0016137">
    <property type="term" value="P:glycoside metabolic process"/>
    <property type="evidence" value="ECO:0007669"/>
    <property type="project" value="UniProtKB-ARBA"/>
</dbReference>
<dbReference type="CDD" id="cd09619">
    <property type="entry name" value="CBM9_like_4"/>
    <property type="match status" value="1"/>
</dbReference>
<evidence type="ECO:0000259" key="3">
    <source>
        <dbReference type="Pfam" id="PF06452"/>
    </source>
</evidence>
<gene>
    <name evidence="4" type="ORF">HKD39_14240</name>
</gene>
<name>A0A849ACF3_9ACTN</name>
<dbReference type="GO" id="GO:0030246">
    <property type="term" value="F:carbohydrate binding"/>
    <property type="evidence" value="ECO:0007669"/>
    <property type="project" value="InterPro"/>
</dbReference>